<sequence length="73" mass="7819">MAVDCGKRKRPRGCRRHQRRGGGGVIAVRVNHTGLGRGKVGSGDGPEQAPVIKKKGTERTSLDGRAMSEPRLD</sequence>
<reference evidence="2 3" key="1">
    <citation type="journal article" date="2023" name="Genes (Basel)">
        <title>Chromosome-Level Genome Assembly and Circadian Gene Repertoire of the Patagonia Blennie Eleginops maclovinus-The Closest Ancestral Proxy of Antarctic Cryonotothenioids.</title>
        <authorList>
            <person name="Cheng C.C."/>
            <person name="Rivera-Colon A.G."/>
            <person name="Minhas B.F."/>
            <person name="Wilson L."/>
            <person name="Rayamajhi N."/>
            <person name="Vargas-Chacoff L."/>
            <person name="Catchen J.M."/>
        </authorList>
    </citation>
    <scope>NUCLEOTIDE SEQUENCE [LARGE SCALE GENOMIC DNA]</scope>
    <source>
        <strain evidence="2">JMC-PN-2008</strain>
    </source>
</reference>
<evidence type="ECO:0000313" key="3">
    <source>
        <dbReference type="Proteomes" id="UP001346869"/>
    </source>
</evidence>
<proteinExistence type="predicted"/>
<comment type="caution">
    <text evidence="2">The sequence shown here is derived from an EMBL/GenBank/DDBJ whole genome shotgun (WGS) entry which is preliminary data.</text>
</comment>
<feature type="compositionally biased region" description="Gly residues" evidence="1">
    <location>
        <begin position="35"/>
        <end position="44"/>
    </location>
</feature>
<keyword evidence="3" id="KW-1185">Reference proteome</keyword>
<gene>
    <name evidence="2" type="ORF">PBY51_024472</name>
</gene>
<feature type="compositionally biased region" description="Basic residues" evidence="1">
    <location>
        <begin position="7"/>
        <end position="20"/>
    </location>
</feature>
<name>A0AAN7XZQ3_ELEMC</name>
<evidence type="ECO:0000256" key="1">
    <source>
        <dbReference type="SAM" id="MobiDB-lite"/>
    </source>
</evidence>
<evidence type="ECO:0000313" key="2">
    <source>
        <dbReference type="EMBL" id="KAK5869781.1"/>
    </source>
</evidence>
<dbReference type="AlphaFoldDB" id="A0AAN7XZQ3"/>
<feature type="compositionally biased region" description="Basic and acidic residues" evidence="1">
    <location>
        <begin position="55"/>
        <end position="73"/>
    </location>
</feature>
<reference evidence="2 3" key="2">
    <citation type="journal article" date="2023" name="Mol. Biol. Evol.">
        <title>Genomics of Secondarily Temperate Adaptation in the Only Non-Antarctic Icefish.</title>
        <authorList>
            <person name="Rivera-Colon A.G."/>
            <person name="Rayamajhi N."/>
            <person name="Minhas B.F."/>
            <person name="Madrigal G."/>
            <person name="Bilyk K.T."/>
            <person name="Yoon V."/>
            <person name="Hune M."/>
            <person name="Gregory S."/>
            <person name="Cheng C.H.C."/>
            <person name="Catchen J.M."/>
        </authorList>
    </citation>
    <scope>NUCLEOTIDE SEQUENCE [LARGE SCALE GENOMIC DNA]</scope>
    <source>
        <strain evidence="2">JMC-PN-2008</strain>
    </source>
</reference>
<accession>A0AAN7XZQ3</accession>
<dbReference type="Proteomes" id="UP001346869">
    <property type="component" value="Unassembled WGS sequence"/>
</dbReference>
<organism evidence="2 3">
    <name type="scientific">Eleginops maclovinus</name>
    <name type="common">Patagonian blennie</name>
    <name type="synonym">Eleginus maclovinus</name>
    <dbReference type="NCBI Taxonomy" id="56733"/>
    <lineage>
        <taxon>Eukaryota</taxon>
        <taxon>Metazoa</taxon>
        <taxon>Chordata</taxon>
        <taxon>Craniata</taxon>
        <taxon>Vertebrata</taxon>
        <taxon>Euteleostomi</taxon>
        <taxon>Actinopterygii</taxon>
        <taxon>Neopterygii</taxon>
        <taxon>Teleostei</taxon>
        <taxon>Neoteleostei</taxon>
        <taxon>Acanthomorphata</taxon>
        <taxon>Eupercaria</taxon>
        <taxon>Perciformes</taxon>
        <taxon>Notothenioidei</taxon>
        <taxon>Eleginopidae</taxon>
        <taxon>Eleginops</taxon>
    </lineage>
</organism>
<feature type="region of interest" description="Disordered" evidence="1">
    <location>
        <begin position="1"/>
        <end position="73"/>
    </location>
</feature>
<dbReference type="EMBL" id="JAUZQC010000006">
    <property type="protein sequence ID" value="KAK5869781.1"/>
    <property type="molecule type" value="Genomic_DNA"/>
</dbReference>
<protein>
    <submittedName>
        <fullName evidence="2">Uncharacterized protein</fullName>
    </submittedName>
</protein>